<feature type="domain" description="OmpR/PhoB-type" evidence="9">
    <location>
        <begin position="150"/>
        <end position="245"/>
    </location>
</feature>
<dbReference type="EMBL" id="JBHUDX010000041">
    <property type="protein sequence ID" value="MFD1659497.1"/>
    <property type="molecule type" value="Genomic_DNA"/>
</dbReference>
<dbReference type="InterPro" id="IPR001789">
    <property type="entry name" value="Sig_transdc_resp-reg_receiver"/>
</dbReference>
<evidence type="ECO:0000256" key="4">
    <source>
        <dbReference type="ARBA" id="ARBA00023125"/>
    </source>
</evidence>
<evidence type="ECO:0000256" key="7">
    <source>
        <dbReference type="PROSITE-ProRule" id="PRU01091"/>
    </source>
</evidence>
<evidence type="ECO:0000256" key="3">
    <source>
        <dbReference type="ARBA" id="ARBA00023015"/>
    </source>
</evidence>
<dbReference type="PROSITE" id="PS50110">
    <property type="entry name" value="RESPONSE_REGULATORY"/>
    <property type="match status" value="1"/>
</dbReference>
<evidence type="ECO:0000313" key="10">
    <source>
        <dbReference type="EMBL" id="MFD1659497.1"/>
    </source>
</evidence>
<dbReference type="SMART" id="SM00448">
    <property type="entry name" value="REC"/>
    <property type="match status" value="1"/>
</dbReference>
<protein>
    <submittedName>
        <fullName evidence="10">Response regulator transcription factor</fullName>
    </submittedName>
</protein>
<organism evidence="10 11">
    <name type="scientific">Streptomyces caeni</name>
    <dbReference type="NCBI Taxonomy" id="2307231"/>
    <lineage>
        <taxon>Bacteria</taxon>
        <taxon>Bacillati</taxon>
        <taxon>Actinomycetota</taxon>
        <taxon>Actinomycetes</taxon>
        <taxon>Kitasatosporales</taxon>
        <taxon>Streptomycetaceae</taxon>
        <taxon>Streptomyces</taxon>
    </lineage>
</organism>
<keyword evidence="1 6" id="KW-0597">Phosphoprotein</keyword>
<keyword evidence="5" id="KW-0804">Transcription</keyword>
<evidence type="ECO:0000256" key="5">
    <source>
        <dbReference type="ARBA" id="ARBA00023163"/>
    </source>
</evidence>
<keyword evidence="11" id="KW-1185">Reference proteome</keyword>
<evidence type="ECO:0000259" key="9">
    <source>
        <dbReference type="PROSITE" id="PS51755"/>
    </source>
</evidence>
<dbReference type="Pfam" id="PF00072">
    <property type="entry name" value="Response_reg"/>
    <property type="match status" value="1"/>
</dbReference>
<evidence type="ECO:0000313" key="11">
    <source>
        <dbReference type="Proteomes" id="UP001597261"/>
    </source>
</evidence>
<dbReference type="Proteomes" id="UP001597261">
    <property type="component" value="Unassembled WGS sequence"/>
</dbReference>
<keyword evidence="2" id="KW-0902">Two-component regulatory system</keyword>
<dbReference type="InterPro" id="IPR016032">
    <property type="entry name" value="Sig_transdc_resp-reg_C-effctor"/>
</dbReference>
<dbReference type="InterPro" id="IPR001867">
    <property type="entry name" value="OmpR/PhoB-type_DNA-bd"/>
</dbReference>
<sequence length="251" mass="27867">MNVLIVDDDDEAARQLDRALTSHGYKTERVSTGAAALRQLPGMTLVLLDLSLPDLAGHEVCRRIRENSCVPVIALSDQGNELDRVITLHMGADDIVHKSHGQYELMARIQAVLRRSAQCRLHFAAHCALKRSTMDLTSAWALLPARAATAGSLRVGELRLDPAARLVLLREKEVRVTPKEFELLAVLMENPGVVMERRDIMSRVWGENWFGSTRTLDVHVGSLRSKLGSSEWIQTVRGIGYKLNAPAFRTA</sequence>
<dbReference type="SUPFAM" id="SSF46894">
    <property type="entry name" value="C-terminal effector domain of the bipartite response regulators"/>
    <property type="match status" value="1"/>
</dbReference>
<feature type="modified residue" description="4-aspartylphosphate" evidence="6">
    <location>
        <position position="49"/>
    </location>
</feature>
<dbReference type="CDD" id="cd00383">
    <property type="entry name" value="trans_reg_C"/>
    <property type="match status" value="1"/>
</dbReference>
<dbReference type="InterPro" id="IPR011006">
    <property type="entry name" value="CheY-like_superfamily"/>
</dbReference>
<dbReference type="PANTHER" id="PTHR48111:SF1">
    <property type="entry name" value="TWO-COMPONENT RESPONSE REGULATOR ORR33"/>
    <property type="match status" value="1"/>
</dbReference>
<evidence type="ECO:0000256" key="1">
    <source>
        <dbReference type="ARBA" id="ARBA00022553"/>
    </source>
</evidence>
<dbReference type="PANTHER" id="PTHR48111">
    <property type="entry name" value="REGULATOR OF RPOS"/>
    <property type="match status" value="1"/>
</dbReference>
<feature type="DNA-binding region" description="OmpR/PhoB-type" evidence="7">
    <location>
        <begin position="150"/>
        <end position="245"/>
    </location>
</feature>
<evidence type="ECO:0000256" key="2">
    <source>
        <dbReference type="ARBA" id="ARBA00023012"/>
    </source>
</evidence>
<accession>A0ABW4IRY2</accession>
<comment type="caution">
    <text evidence="10">The sequence shown here is derived from an EMBL/GenBank/DDBJ whole genome shotgun (WGS) entry which is preliminary data.</text>
</comment>
<proteinExistence type="predicted"/>
<dbReference type="Pfam" id="PF00486">
    <property type="entry name" value="Trans_reg_C"/>
    <property type="match status" value="1"/>
</dbReference>
<evidence type="ECO:0000256" key="6">
    <source>
        <dbReference type="PROSITE-ProRule" id="PRU00169"/>
    </source>
</evidence>
<feature type="domain" description="Response regulatory" evidence="8">
    <location>
        <begin position="2"/>
        <end position="113"/>
    </location>
</feature>
<dbReference type="RefSeq" id="WP_381082698.1">
    <property type="nucleotide sequence ID" value="NZ_JBHUDX010000041.1"/>
</dbReference>
<dbReference type="Gene3D" id="1.10.10.10">
    <property type="entry name" value="Winged helix-like DNA-binding domain superfamily/Winged helix DNA-binding domain"/>
    <property type="match status" value="1"/>
</dbReference>
<dbReference type="SUPFAM" id="SSF52172">
    <property type="entry name" value="CheY-like"/>
    <property type="match status" value="1"/>
</dbReference>
<dbReference type="Gene3D" id="3.40.50.2300">
    <property type="match status" value="1"/>
</dbReference>
<dbReference type="SMART" id="SM00862">
    <property type="entry name" value="Trans_reg_C"/>
    <property type="match status" value="1"/>
</dbReference>
<dbReference type="InterPro" id="IPR036388">
    <property type="entry name" value="WH-like_DNA-bd_sf"/>
</dbReference>
<reference evidence="11" key="1">
    <citation type="journal article" date="2019" name="Int. J. Syst. Evol. Microbiol.">
        <title>The Global Catalogue of Microorganisms (GCM) 10K type strain sequencing project: providing services to taxonomists for standard genome sequencing and annotation.</title>
        <authorList>
            <consortium name="The Broad Institute Genomics Platform"/>
            <consortium name="The Broad Institute Genome Sequencing Center for Infectious Disease"/>
            <person name="Wu L."/>
            <person name="Ma J."/>
        </authorList>
    </citation>
    <scope>NUCLEOTIDE SEQUENCE [LARGE SCALE GENOMIC DNA]</scope>
    <source>
        <strain evidence="11">CGMCC 1.12470</strain>
    </source>
</reference>
<evidence type="ECO:0000259" key="8">
    <source>
        <dbReference type="PROSITE" id="PS50110"/>
    </source>
</evidence>
<dbReference type="InterPro" id="IPR039420">
    <property type="entry name" value="WalR-like"/>
</dbReference>
<keyword evidence="3" id="KW-0805">Transcription regulation</keyword>
<dbReference type="Gene3D" id="6.10.250.690">
    <property type="match status" value="1"/>
</dbReference>
<keyword evidence="4 7" id="KW-0238">DNA-binding</keyword>
<name>A0ABW4IRY2_9ACTN</name>
<dbReference type="PROSITE" id="PS51755">
    <property type="entry name" value="OMPR_PHOB"/>
    <property type="match status" value="1"/>
</dbReference>
<gene>
    <name evidence="10" type="ORF">ACFSL4_15115</name>
</gene>